<proteinExistence type="predicted"/>
<feature type="transmembrane region" description="Helical" evidence="1">
    <location>
        <begin position="90"/>
        <end position="117"/>
    </location>
</feature>
<sequence>MSQTVPRSLPARIRIPQLIGLAVAVTVMLVLVFSTLSDTPPKNNPIDKNTTLTKRNRWTFSRIGGLAGLVIAAAATIGAAWAPILCATPAAPACFALASGVTAATAVSTVVAGSAAFTDKIKRDLGFVDGSVASAIVARYQSQYMLENTTQHTYPVVDSAYQLNQLYKPDSVYDQVVDIFASAGLGVPLLTTNVVSGLRKRSKANATIAVHWFTSLGFHTASHLPHYDVVSMAQDIAEQYKSGYNGTDQYQRLGTNLVSKRQQRYEVDWVSYNVDNENSNLEKEVWDLSEDPGDWEVDIANTLYTNDLQNTWKWCLTVMASGNSDYNSFGEADATHGEAYTNQYGGIDNYCNDNKGGAQCETDRCQ</sequence>
<dbReference type="OrthoDB" id="4066181at2759"/>
<evidence type="ECO:0000256" key="1">
    <source>
        <dbReference type="SAM" id="Phobius"/>
    </source>
</evidence>
<gene>
    <name evidence="2" type="ORF">KABA2_05S00528</name>
</gene>
<name>A0A8H2ZHH3_9SACH</name>
<dbReference type="Pfam" id="PF17276">
    <property type="entry name" value="DUF5341"/>
    <property type="match status" value="1"/>
</dbReference>
<feature type="transmembrane region" description="Helical" evidence="1">
    <location>
        <begin position="15"/>
        <end position="36"/>
    </location>
</feature>
<evidence type="ECO:0000313" key="3">
    <source>
        <dbReference type="Proteomes" id="UP000644660"/>
    </source>
</evidence>
<dbReference type="AlphaFoldDB" id="A0A8H2ZHH3"/>
<accession>A0A8H2ZHH3</accession>
<keyword evidence="1" id="KW-1133">Transmembrane helix</keyword>
<organism evidence="2 3">
    <name type="scientific">Maudiozyma barnettii</name>
    <dbReference type="NCBI Taxonomy" id="61262"/>
    <lineage>
        <taxon>Eukaryota</taxon>
        <taxon>Fungi</taxon>
        <taxon>Dikarya</taxon>
        <taxon>Ascomycota</taxon>
        <taxon>Saccharomycotina</taxon>
        <taxon>Saccharomycetes</taxon>
        <taxon>Saccharomycetales</taxon>
        <taxon>Saccharomycetaceae</taxon>
        <taxon>Maudiozyma</taxon>
    </lineage>
</organism>
<dbReference type="RefSeq" id="XP_041406612.1">
    <property type="nucleotide sequence ID" value="XM_041550678.1"/>
</dbReference>
<evidence type="ECO:0000313" key="2">
    <source>
        <dbReference type="EMBL" id="CAB4254768.1"/>
    </source>
</evidence>
<dbReference type="Proteomes" id="UP000644660">
    <property type="component" value="Unassembled WGS sequence"/>
</dbReference>
<comment type="caution">
    <text evidence="2">The sequence shown here is derived from an EMBL/GenBank/DDBJ whole genome shotgun (WGS) entry which is preliminary data.</text>
</comment>
<dbReference type="InterPro" id="IPR035237">
    <property type="entry name" value="DUF5341"/>
</dbReference>
<feature type="transmembrane region" description="Helical" evidence="1">
    <location>
        <begin position="63"/>
        <end position="84"/>
    </location>
</feature>
<keyword evidence="3" id="KW-1185">Reference proteome</keyword>
<reference evidence="2 3" key="1">
    <citation type="submission" date="2020-05" db="EMBL/GenBank/DDBJ databases">
        <authorList>
            <person name="Casaregola S."/>
            <person name="Devillers H."/>
            <person name="Grondin C."/>
        </authorList>
    </citation>
    <scope>NUCLEOTIDE SEQUENCE [LARGE SCALE GENOMIC DNA]</scope>
    <source>
        <strain evidence="2 3">CLIB 1767</strain>
    </source>
</reference>
<keyword evidence="1" id="KW-0472">Membrane</keyword>
<dbReference type="GeneID" id="64857777"/>
<dbReference type="EMBL" id="CAEFZW010000005">
    <property type="protein sequence ID" value="CAB4254768.1"/>
    <property type="molecule type" value="Genomic_DNA"/>
</dbReference>
<keyword evidence="1" id="KW-0812">Transmembrane</keyword>
<protein>
    <submittedName>
        <fullName evidence="2">Uncharacterized protein</fullName>
    </submittedName>
</protein>